<dbReference type="Proteomes" id="UP000266723">
    <property type="component" value="Unassembled WGS sequence"/>
</dbReference>
<keyword evidence="2" id="KW-1185">Reference proteome</keyword>
<sequence length="153" mass="17446">MRLTGCWLRSKLGCYVTTERNGRSIATQRPSLARARSLRSDQAERTLDRYAATELGSSSVATYTRSWDRSERASFRRVQKTQRGKTRWSGKTEVARLQARTRQRVKRGRLAVCDFESLPLCGFLFMTCFESSSARCELCGGAEDVEHKHRGMV</sequence>
<protein>
    <submittedName>
        <fullName evidence="1">Uncharacterized protein</fullName>
    </submittedName>
</protein>
<reference evidence="1 2" key="1">
    <citation type="journal article" date="2020" name="BMC Genomics">
        <title>Intraspecific diversification of the crop wild relative Brassica cretica Lam. using demographic model selection.</title>
        <authorList>
            <person name="Kioukis A."/>
            <person name="Michalopoulou V.A."/>
            <person name="Briers L."/>
            <person name="Pirintsos S."/>
            <person name="Studholme D.J."/>
            <person name="Pavlidis P."/>
            <person name="Sarris P.F."/>
        </authorList>
    </citation>
    <scope>NUCLEOTIDE SEQUENCE [LARGE SCALE GENOMIC DNA]</scope>
    <source>
        <strain evidence="2">cv. PFS-1207/04</strain>
    </source>
</reference>
<comment type="caution">
    <text evidence="1">The sequence shown here is derived from an EMBL/GenBank/DDBJ whole genome shotgun (WGS) entry which is preliminary data.</text>
</comment>
<evidence type="ECO:0000313" key="2">
    <source>
        <dbReference type="Proteomes" id="UP000266723"/>
    </source>
</evidence>
<proteinExistence type="predicted"/>
<dbReference type="EMBL" id="QGKV02001507">
    <property type="protein sequence ID" value="KAF3527575.1"/>
    <property type="molecule type" value="Genomic_DNA"/>
</dbReference>
<gene>
    <name evidence="1" type="ORF">DY000_02039170</name>
</gene>
<accession>A0ABQ7B5U5</accession>
<name>A0ABQ7B5U5_BRACR</name>
<organism evidence="1 2">
    <name type="scientific">Brassica cretica</name>
    <name type="common">Mustard</name>
    <dbReference type="NCBI Taxonomy" id="69181"/>
    <lineage>
        <taxon>Eukaryota</taxon>
        <taxon>Viridiplantae</taxon>
        <taxon>Streptophyta</taxon>
        <taxon>Embryophyta</taxon>
        <taxon>Tracheophyta</taxon>
        <taxon>Spermatophyta</taxon>
        <taxon>Magnoliopsida</taxon>
        <taxon>eudicotyledons</taxon>
        <taxon>Gunneridae</taxon>
        <taxon>Pentapetalae</taxon>
        <taxon>rosids</taxon>
        <taxon>malvids</taxon>
        <taxon>Brassicales</taxon>
        <taxon>Brassicaceae</taxon>
        <taxon>Brassiceae</taxon>
        <taxon>Brassica</taxon>
    </lineage>
</organism>
<evidence type="ECO:0000313" key="1">
    <source>
        <dbReference type="EMBL" id="KAF3527575.1"/>
    </source>
</evidence>